<gene>
    <name evidence="1" type="ORF">Hyperionvirus7_40</name>
</gene>
<organism evidence="1">
    <name type="scientific">Hyperionvirus sp</name>
    <dbReference type="NCBI Taxonomy" id="2487770"/>
    <lineage>
        <taxon>Viruses</taxon>
        <taxon>Varidnaviria</taxon>
        <taxon>Bamfordvirae</taxon>
        <taxon>Nucleocytoviricota</taxon>
        <taxon>Megaviricetes</taxon>
        <taxon>Imitervirales</taxon>
        <taxon>Mimiviridae</taxon>
        <taxon>Klosneuvirinae</taxon>
    </lineage>
</organism>
<evidence type="ECO:0000313" key="1">
    <source>
        <dbReference type="EMBL" id="AYV83469.1"/>
    </source>
</evidence>
<proteinExistence type="predicted"/>
<reference evidence="1" key="1">
    <citation type="submission" date="2018-10" db="EMBL/GenBank/DDBJ databases">
        <title>Hidden diversity of soil giant viruses.</title>
        <authorList>
            <person name="Schulz F."/>
            <person name="Alteio L."/>
            <person name="Goudeau D."/>
            <person name="Ryan E.M."/>
            <person name="Malmstrom R.R."/>
            <person name="Blanchard J."/>
            <person name="Woyke T."/>
        </authorList>
    </citation>
    <scope>NUCLEOTIDE SEQUENCE</scope>
    <source>
        <strain evidence="1">HYV1</strain>
    </source>
</reference>
<name>A0A3G5ADM2_9VIRU</name>
<protein>
    <submittedName>
        <fullName evidence="1">Uncharacterized protein</fullName>
    </submittedName>
</protein>
<accession>A0A3G5ADM2</accession>
<sequence length="68" mass="7574">MADLKMTPRQIAEMNELLDSMGLLGEEFPNRVEMELVPMPASPAAVKRSVVKGTVCPWFEKLKKTIIG</sequence>
<dbReference type="EMBL" id="MK072389">
    <property type="protein sequence ID" value="AYV83469.1"/>
    <property type="molecule type" value="Genomic_DNA"/>
</dbReference>